<dbReference type="PIRSF" id="PIRSF038471">
    <property type="entry name" value="MreC"/>
    <property type="match status" value="1"/>
</dbReference>
<dbReference type="InterPro" id="IPR042177">
    <property type="entry name" value="Cell/Rod_1"/>
</dbReference>
<dbReference type="Pfam" id="PF04085">
    <property type="entry name" value="MreC"/>
    <property type="match status" value="1"/>
</dbReference>
<reference evidence="9" key="1">
    <citation type="journal article" date="2021" name="Arch. Microbiol.">
        <title>Methyloradius palustris gen. nov., sp. nov., a methanol-oxidizing bacterium isolated from snow.</title>
        <authorList>
            <person name="Miyadera T."/>
            <person name="Kojima H."/>
            <person name="Fukui M."/>
        </authorList>
    </citation>
    <scope>NUCLEOTIDE SEQUENCE</scope>
    <source>
        <strain evidence="9">Zm11</strain>
    </source>
</reference>
<feature type="transmembrane region" description="Helical" evidence="7">
    <location>
        <begin position="20"/>
        <end position="37"/>
    </location>
</feature>
<comment type="similarity">
    <text evidence="1 5">Belongs to the MreC family.</text>
</comment>
<dbReference type="InterPro" id="IPR007221">
    <property type="entry name" value="MreC"/>
</dbReference>
<dbReference type="NCBIfam" id="TIGR00219">
    <property type="entry name" value="mreC"/>
    <property type="match status" value="1"/>
</dbReference>
<keyword evidence="7" id="KW-0472">Membrane</keyword>
<dbReference type="KEGG" id="mpau:ZMTM_23640"/>
<feature type="region of interest" description="Disordered" evidence="6">
    <location>
        <begin position="301"/>
        <end position="321"/>
    </location>
</feature>
<evidence type="ECO:0000256" key="6">
    <source>
        <dbReference type="SAM" id="MobiDB-lite"/>
    </source>
</evidence>
<protein>
    <recommendedName>
        <fullName evidence="2 5">Cell shape-determining protein MreC</fullName>
    </recommendedName>
    <alternativeName>
        <fullName evidence="4 5">Cell shape protein MreC</fullName>
    </alternativeName>
</protein>
<evidence type="ECO:0000256" key="3">
    <source>
        <dbReference type="ARBA" id="ARBA00022960"/>
    </source>
</evidence>
<dbReference type="PANTHER" id="PTHR34138:SF1">
    <property type="entry name" value="CELL SHAPE-DETERMINING PROTEIN MREC"/>
    <property type="match status" value="1"/>
</dbReference>
<feature type="compositionally biased region" description="Polar residues" evidence="6">
    <location>
        <begin position="308"/>
        <end position="321"/>
    </location>
</feature>
<accession>A0A8D5G2B8</accession>
<dbReference type="Gene3D" id="2.40.10.350">
    <property type="entry name" value="Rod shape-determining protein MreC, domain 2"/>
    <property type="match status" value="1"/>
</dbReference>
<dbReference type="AlphaFoldDB" id="A0A8D5G2B8"/>
<keyword evidence="3 5" id="KW-0133">Cell shape</keyword>
<dbReference type="GO" id="GO:0005886">
    <property type="term" value="C:plasma membrane"/>
    <property type="evidence" value="ECO:0007669"/>
    <property type="project" value="TreeGrafter"/>
</dbReference>
<evidence type="ECO:0000256" key="4">
    <source>
        <dbReference type="ARBA" id="ARBA00032089"/>
    </source>
</evidence>
<evidence type="ECO:0000313" key="9">
    <source>
        <dbReference type="EMBL" id="BCM26105.1"/>
    </source>
</evidence>
<dbReference type="GO" id="GO:0008360">
    <property type="term" value="P:regulation of cell shape"/>
    <property type="evidence" value="ECO:0007669"/>
    <property type="project" value="UniProtKB-KW"/>
</dbReference>
<gene>
    <name evidence="9" type="ORF">ZMTM_23640</name>
</gene>
<sequence>MARGIDYQHSPAFFVRGPSAFARLVFFAALSLSLMATDSRLHYLTEIRLGFVALFQPLQSLANLPSKLLQNTDEYFVTHDHLLKQNEQLTKQALLDSVQLQRLNSLEAENGHLRSLLGAAQSSKQAAKLGEILHMGRDPFTHKVVVDLGSQQGIVEGQAVIDGAGVIGQVTRVYPFSSEVTLITDKELAIPVQIERNGLRAIAFGHGRDTTVDLPYLPANVDIRKGDKLVTSGIDGVYPTGLAVAEITKVERNPNSPFADIVGVPVAGIKNHRQLLLLALPKVDEVRKQLIKQPAINFADKAEKPEAASQTDNTPAASKKP</sequence>
<dbReference type="EMBL" id="AP024110">
    <property type="protein sequence ID" value="BCM26105.1"/>
    <property type="molecule type" value="Genomic_DNA"/>
</dbReference>
<evidence type="ECO:0000256" key="1">
    <source>
        <dbReference type="ARBA" id="ARBA00009369"/>
    </source>
</evidence>
<feature type="domain" description="Rod shape-determining protein MreC beta-barrel core" evidence="8">
    <location>
        <begin position="136"/>
        <end position="278"/>
    </location>
</feature>
<evidence type="ECO:0000256" key="5">
    <source>
        <dbReference type="PIRNR" id="PIRNR038471"/>
    </source>
</evidence>
<dbReference type="InterPro" id="IPR055342">
    <property type="entry name" value="MreC_beta-barrel_core"/>
</dbReference>
<evidence type="ECO:0000259" key="8">
    <source>
        <dbReference type="Pfam" id="PF04085"/>
    </source>
</evidence>
<dbReference type="RefSeq" id="WP_221764127.1">
    <property type="nucleotide sequence ID" value="NZ_AP024110.1"/>
</dbReference>
<proteinExistence type="inferred from homology"/>
<keyword evidence="10" id="KW-1185">Reference proteome</keyword>
<dbReference type="InterPro" id="IPR042175">
    <property type="entry name" value="Cell/Rod_MreC_2"/>
</dbReference>
<evidence type="ECO:0000256" key="2">
    <source>
        <dbReference type="ARBA" id="ARBA00013855"/>
    </source>
</evidence>
<keyword evidence="7" id="KW-0812">Transmembrane</keyword>
<organism evidence="9 10">
    <name type="scientific">Methyloradius palustris</name>
    <dbReference type="NCBI Taxonomy" id="2778876"/>
    <lineage>
        <taxon>Bacteria</taxon>
        <taxon>Pseudomonadati</taxon>
        <taxon>Pseudomonadota</taxon>
        <taxon>Betaproteobacteria</taxon>
        <taxon>Nitrosomonadales</taxon>
        <taxon>Methylophilaceae</taxon>
        <taxon>Methyloradius</taxon>
    </lineage>
</organism>
<dbReference type="PANTHER" id="PTHR34138">
    <property type="entry name" value="CELL SHAPE-DETERMINING PROTEIN MREC"/>
    <property type="match status" value="1"/>
</dbReference>
<evidence type="ECO:0000256" key="7">
    <source>
        <dbReference type="SAM" id="Phobius"/>
    </source>
</evidence>
<evidence type="ECO:0000313" key="10">
    <source>
        <dbReference type="Proteomes" id="UP000826722"/>
    </source>
</evidence>
<keyword evidence="7" id="KW-1133">Transmembrane helix</keyword>
<dbReference type="Proteomes" id="UP000826722">
    <property type="component" value="Chromosome"/>
</dbReference>
<name>A0A8D5G2B8_9PROT</name>
<dbReference type="Gene3D" id="2.40.10.340">
    <property type="entry name" value="Rod shape-determining protein MreC, domain 1"/>
    <property type="match status" value="1"/>
</dbReference>
<comment type="function">
    <text evidence="5">Involved in formation and maintenance of cell shape.</text>
</comment>